<dbReference type="PANTHER" id="PTHR30537">
    <property type="entry name" value="HTH-TYPE TRANSCRIPTIONAL REGULATOR"/>
    <property type="match status" value="1"/>
</dbReference>
<evidence type="ECO:0000313" key="6">
    <source>
        <dbReference type="EMBL" id="MCZ0961102.1"/>
    </source>
</evidence>
<accession>A0ABT4J1X1</accession>
<proteinExistence type="inferred from homology"/>
<comment type="caution">
    <text evidence="6">The sequence shown here is derived from an EMBL/GenBank/DDBJ whole genome shotgun (WGS) entry which is preliminary data.</text>
</comment>
<dbReference type="Gene3D" id="1.10.10.10">
    <property type="entry name" value="Winged helix-like DNA-binding domain superfamily/Winged helix DNA-binding domain"/>
    <property type="match status" value="1"/>
</dbReference>
<keyword evidence="4" id="KW-0804">Transcription</keyword>
<protein>
    <submittedName>
        <fullName evidence="6">LysR substrate-binding domain-containing protein</fullName>
    </submittedName>
</protein>
<dbReference type="SUPFAM" id="SSF53850">
    <property type="entry name" value="Periplasmic binding protein-like II"/>
    <property type="match status" value="1"/>
</dbReference>
<evidence type="ECO:0000259" key="5">
    <source>
        <dbReference type="PROSITE" id="PS50931"/>
    </source>
</evidence>
<evidence type="ECO:0000256" key="3">
    <source>
        <dbReference type="ARBA" id="ARBA00023125"/>
    </source>
</evidence>
<dbReference type="SUPFAM" id="SSF46785">
    <property type="entry name" value="Winged helix' DNA-binding domain"/>
    <property type="match status" value="1"/>
</dbReference>
<reference evidence="6" key="1">
    <citation type="submission" date="2022-12" db="EMBL/GenBank/DDBJ databases">
        <title>Paracoccus sp. EF6 isolated from a lake water.</title>
        <authorList>
            <person name="Liu H."/>
        </authorList>
    </citation>
    <scope>NUCLEOTIDE SEQUENCE</scope>
    <source>
        <strain evidence="6">EF6</strain>
    </source>
</reference>
<evidence type="ECO:0000313" key="7">
    <source>
        <dbReference type="Proteomes" id="UP001149822"/>
    </source>
</evidence>
<dbReference type="InterPro" id="IPR000847">
    <property type="entry name" value="LysR_HTH_N"/>
</dbReference>
<dbReference type="RefSeq" id="WP_268941098.1">
    <property type="nucleotide sequence ID" value="NZ_JAPTYD010000004.1"/>
</dbReference>
<gene>
    <name evidence="6" type="ORF">OU682_05655</name>
</gene>
<dbReference type="PANTHER" id="PTHR30537:SF58">
    <property type="entry name" value="HTH-TYPE TRANSCRIPTIONAL REGULATOR PERR"/>
    <property type="match status" value="1"/>
</dbReference>
<sequence length="309" mass="34087">MLRRISIKAIQAFEASARLGSFALAADELAVTPSAISHQIRLLEDQLGVALFNRIHRSVILTDVGRDYAAEVMAAFAQIDLATRIASTAQRSKALTIHSTPSFGTQWLMRRLSAFGELYPEIDLRLQSSVNPVNLAQGIIDIDIRYNPGSPPAGTVIRPFPDDVVVPMCSPRLAHGTRPIHRVEDLGAHTLIHGQINVLGWRDWSRRNRRARLDLTRGPSFDRSFMAIRAAADGLGVCLDSMLLAEQELRSGELVVVLPETAMRVHGHGLLALRTKSGTGMVGLFENWLFGELHKTCAWWEGFLAGLTR</sequence>
<keyword evidence="7" id="KW-1185">Reference proteome</keyword>
<evidence type="ECO:0000256" key="1">
    <source>
        <dbReference type="ARBA" id="ARBA00009437"/>
    </source>
</evidence>
<name>A0ABT4J1X1_9RHOB</name>
<keyword evidence="2" id="KW-0805">Transcription regulation</keyword>
<feature type="domain" description="HTH lysR-type" evidence="5">
    <location>
        <begin position="5"/>
        <end position="62"/>
    </location>
</feature>
<evidence type="ECO:0000256" key="2">
    <source>
        <dbReference type="ARBA" id="ARBA00023015"/>
    </source>
</evidence>
<dbReference type="Proteomes" id="UP001149822">
    <property type="component" value="Unassembled WGS sequence"/>
</dbReference>
<dbReference type="PRINTS" id="PR00039">
    <property type="entry name" value="HTHLYSR"/>
</dbReference>
<dbReference type="Pfam" id="PF00126">
    <property type="entry name" value="HTH_1"/>
    <property type="match status" value="1"/>
</dbReference>
<dbReference type="CDD" id="cd08432">
    <property type="entry name" value="PBP2_GcdR_TrpI_HvrB_AmpR_like"/>
    <property type="match status" value="1"/>
</dbReference>
<dbReference type="InterPro" id="IPR005119">
    <property type="entry name" value="LysR_subst-bd"/>
</dbReference>
<dbReference type="Gene3D" id="3.40.190.10">
    <property type="entry name" value="Periplasmic binding protein-like II"/>
    <property type="match status" value="2"/>
</dbReference>
<organism evidence="6 7">
    <name type="scientific">Paracoccus benzoatiresistens</name>
    <dbReference type="NCBI Taxonomy" id="2997341"/>
    <lineage>
        <taxon>Bacteria</taxon>
        <taxon>Pseudomonadati</taxon>
        <taxon>Pseudomonadota</taxon>
        <taxon>Alphaproteobacteria</taxon>
        <taxon>Rhodobacterales</taxon>
        <taxon>Paracoccaceae</taxon>
        <taxon>Paracoccus</taxon>
    </lineage>
</organism>
<dbReference type="EMBL" id="JAPTYD010000004">
    <property type="protein sequence ID" value="MCZ0961102.1"/>
    <property type="molecule type" value="Genomic_DNA"/>
</dbReference>
<dbReference type="InterPro" id="IPR058163">
    <property type="entry name" value="LysR-type_TF_proteobact-type"/>
</dbReference>
<comment type="similarity">
    <text evidence="1">Belongs to the LysR transcriptional regulatory family.</text>
</comment>
<dbReference type="InterPro" id="IPR036390">
    <property type="entry name" value="WH_DNA-bd_sf"/>
</dbReference>
<dbReference type="PROSITE" id="PS50931">
    <property type="entry name" value="HTH_LYSR"/>
    <property type="match status" value="1"/>
</dbReference>
<evidence type="ECO:0000256" key="4">
    <source>
        <dbReference type="ARBA" id="ARBA00023163"/>
    </source>
</evidence>
<dbReference type="Pfam" id="PF03466">
    <property type="entry name" value="LysR_substrate"/>
    <property type="match status" value="1"/>
</dbReference>
<dbReference type="InterPro" id="IPR036388">
    <property type="entry name" value="WH-like_DNA-bd_sf"/>
</dbReference>
<keyword evidence="3" id="KW-0238">DNA-binding</keyword>